<name>A0A816A8S7_9BILA</name>
<feature type="non-terminal residue" evidence="2">
    <location>
        <position position="282"/>
    </location>
</feature>
<evidence type="ECO:0000256" key="1">
    <source>
        <dbReference type="SAM" id="MobiDB-lite"/>
    </source>
</evidence>
<evidence type="ECO:0008006" key="5">
    <source>
        <dbReference type="Google" id="ProtNLM"/>
    </source>
</evidence>
<dbReference type="EMBL" id="CAJNOQ010033857">
    <property type="protein sequence ID" value="CAF1591928.1"/>
    <property type="molecule type" value="Genomic_DNA"/>
</dbReference>
<sequence>MSNIADRTRSKANKSRDPNIEESYKILYPTTLKLLSDPLMNPDNTQHSINDDEPFQDDNQTTKQQTTSSTQHQQKFNVFSGNQSNSTTSLVDKHMNVATQLHIQHLLDSIVDFRGTRDEDIVTWLQRIELVSELADYVKFKWIKLTALHLRDQALQWYHIHKDEFSDWYIFKQMLIQQYDTPFKNSTTKGVDDFNYSATNNLFMAPTPFKLNEITIPQQKSSTNLQPSVANIFDQELSSRTILTDQPLSTNSFIQKPSTNSFITSMVEYKIKQLPTFSGKDN</sequence>
<evidence type="ECO:0000313" key="2">
    <source>
        <dbReference type="EMBL" id="CAF1591928.1"/>
    </source>
</evidence>
<proteinExistence type="predicted"/>
<accession>A0A816A8S7</accession>
<dbReference type="Proteomes" id="UP000681722">
    <property type="component" value="Unassembled WGS sequence"/>
</dbReference>
<gene>
    <name evidence="2" type="ORF">GPM918_LOCUS41827</name>
    <name evidence="3" type="ORF">SRO942_LOCUS42944</name>
</gene>
<keyword evidence="4" id="KW-1185">Reference proteome</keyword>
<protein>
    <recommendedName>
        <fullName evidence="5">Retrotransposon gag domain-containing protein</fullName>
    </recommendedName>
</protein>
<organism evidence="2 4">
    <name type="scientific">Didymodactylos carnosus</name>
    <dbReference type="NCBI Taxonomy" id="1234261"/>
    <lineage>
        <taxon>Eukaryota</taxon>
        <taxon>Metazoa</taxon>
        <taxon>Spiralia</taxon>
        <taxon>Gnathifera</taxon>
        <taxon>Rotifera</taxon>
        <taxon>Eurotatoria</taxon>
        <taxon>Bdelloidea</taxon>
        <taxon>Philodinida</taxon>
        <taxon>Philodinidae</taxon>
        <taxon>Didymodactylos</taxon>
    </lineage>
</organism>
<dbReference type="Proteomes" id="UP000663829">
    <property type="component" value="Unassembled WGS sequence"/>
</dbReference>
<evidence type="ECO:0000313" key="4">
    <source>
        <dbReference type="Proteomes" id="UP000663829"/>
    </source>
</evidence>
<dbReference type="AlphaFoldDB" id="A0A816A8S7"/>
<feature type="region of interest" description="Disordered" evidence="1">
    <location>
        <begin position="37"/>
        <end position="76"/>
    </location>
</feature>
<evidence type="ECO:0000313" key="3">
    <source>
        <dbReference type="EMBL" id="CAF4464564.1"/>
    </source>
</evidence>
<dbReference type="EMBL" id="CAJOBC010100035">
    <property type="protein sequence ID" value="CAF4464564.1"/>
    <property type="molecule type" value="Genomic_DNA"/>
</dbReference>
<reference evidence="2" key="1">
    <citation type="submission" date="2021-02" db="EMBL/GenBank/DDBJ databases">
        <authorList>
            <person name="Nowell W R."/>
        </authorList>
    </citation>
    <scope>NUCLEOTIDE SEQUENCE</scope>
</reference>
<feature type="compositionally biased region" description="Low complexity" evidence="1">
    <location>
        <begin position="61"/>
        <end position="75"/>
    </location>
</feature>
<comment type="caution">
    <text evidence="2">The sequence shown here is derived from an EMBL/GenBank/DDBJ whole genome shotgun (WGS) entry which is preliminary data.</text>
</comment>